<dbReference type="RefSeq" id="WP_175616952.1">
    <property type="nucleotide sequence ID" value="NZ_FTOA01000001.1"/>
</dbReference>
<dbReference type="Pfam" id="PF03099">
    <property type="entry name" value="BPL_LplA_LipB"/>
    <property type="match status" value="1"/>
</dbReference>
<dbReference type="SUPFAM" id="SSF50037">
    <property type="entry name" value="C-terminal domain of transcriptional repressors"/>
    <property type="match status" value="1"/>
</dbReference>
<proteinExistence type="predicted"/>
<dbReference type="GO" id="GO:0005737">
    <property type="term" value="C:cytoplasm"/>
    <property type="evidence" value="ECO:0007669"/>
    <property type="project" value="TreeGrafter"/>
</dbReference>
<evidence type="ECO:0000313" key="8">
    <source>
        <dbReference type="EMBL" id="SIS37707.1"/>
    </source>
</evidence>
<dbReference type="EMBL" id="FTOA01000001">
    <property type="protein sequence ID" value="SIS37707.1"/>
    <property type="molecule type" value="Genomic_DNA"/>
</dbReference>
<keyword evidence="3" id="KW-0067">ATP-binding</keyword>
<reference evidence="8 9" key="1">
    <citation type="submission" date="2017-01" db="EMBL/GenBank/DDBJ databases">
        <authorList>
            <person name="Mah S.A."/>
            <person name="Swanson W.J."/>
            <person name="Moy G.W."/>
            <person name="Vacquier V.D."/>
        </authorList>
    </citation>
    <scope>NUCLEOTIDE SEQUENCE [LARGE SCALE GENOMIC DNA]</scope>
    <source>
        <strain evidence="8 9">DSM 11589</strain>
    </source>
</reference>
<dbReference type="Pfam" id="PF02237">
    <property type="entry name" value="BPL_C"/>
    <property type="match status" value="1"/>
</dbReference>
<keyword evidence="1 8" id="KW-0436">Ligase</keyword>
<dbReference type="AlphaFoldDB" id="A0A1N7IKV2"/>
<dbReference type="PANTHER" id="PTHR12835">
    <property type="entry name" value="BIOTIN PROTEIN LIGASE"/>
    <property type="match status" value="1"/>
</dbReference>
<evidence type="ECO:0000259" key="7">
    <source>
        <dbReference type="PROSITE" id="PS51733"/>
    </source>
</evidence>
<dbReference type="CDD" id="cd16442">
    <property type="entry name" value="BPL"/>
    <property type="match status" value="1"/>
</dbReference>
<dbReference type="InterPro" id="IPR045864">
    <property type="entry name" value="aa-tRNA-synth_II/BPL/LPL"/>
</dbReference>
<evidence type="ECO:0000256" key="1">
    <source>
        <dbReference type="ARBA" id="ARBA00022598"/>
    </source>
</evidence>
<dbReference type="GO" id="GO:0005524">
    <property type="term" value="F:ATP binding"/>
    <property type="evidence" value="ECO:0007669"/>
    <property type="project" value="UniProtKB-KW"/>
</dbReference>
<keyword evidence="9" id="KW-1185">Reference proteome</keyword>
<accession>A0A1N7IKV2</accession>
<dbReference type="InterPro" id="IPR003142">
    <property type="entry name" value="BPL_C"/>
</dbReference>
<organism evidence="8 9">
    <name type="scientific">Insolitispirillum peregrinum</name>
    <dbReference type="NCBI Taxonomy" id="80876"/>
    <lineage>
        <taxon>Bacteria</taxon>
        <taxon>Pseudomonadati</taxon>
        <taxon>Pseudomonadota</taxon>
        <taxon>Alphaproteobacteria</taxon>
        <taxon>Rhodospirillales</taxon>
        <taxon>Novispirillaceae</taxon>
        <taxon>Insolitispirillum</taxon>
    </lineage>
</organism>
<dbReference type="Gene3D" id="2.30.30.100">
    <property type="match status" value="1"/>
</dbReference>
<keyword evidence="4" id="KW-0092">Biotin</keyword>
<evidence type="ECO:0000256" key="5">
    <source>
        <dbReference type="ARBA" id="ARBA00024227"/>
    </source>
</evidence>
<evidence type="ECO:0000256" key="3">
    <source>
        <dbReference type="ARBA" id="ARBA00022840"/>
    </source>
</evidence>
<dbReference type="PROSITE" id="PS51733">
    <property type="entry name" value="BPL_LPL_CATALYTIC"/>
    <property type="match status" value="1"/>
</dbReference>
<dbReference type="SUPFAM" id="SSF55681">
    <property type="entry name" value="Class II aaRS and biotin synthetases"/>
    <property type="match status" value="1"/>
</dbReference>
<evidence type="ECO:0000256" key="4">
    <source>
        <dbReference type="ARBA" id="ARBA00023267"/>
    </source>
</evidence>
<feature type="domain" description="BPL/LPL catalytic" evidence="7">
    <location>
        <begin position="12"/>
        <end position="188"/>
    </location>
</feature>
<dbReference type="GO" id="GO:0004077">
    <property type="term" value="F:biotin--[biotin carboxyl-carrier protein] ligase activity"/>
    <property type="evidence" value="ECO:0007669"/>
    <property type="project" value="UniProtKB-EC"/>
</dbReference>
<dbReference type="STRING" id="80876.SAMN05421779_101291"/>
<dbReference type="InterPro" id="IPR008988">
    <property type="entry name" value="Transcriptional_repressor_C"/>
</dbReference>
<protein>
    <recommendedName>
        <fullName evidence="5">biotin--[biotin carboxyl-carrier protein] ligase</fullName>
        <ecNumber evidence="5">6.3.4.15</ecNumber>
    </recommendedName>
</protein>
<dbReference type="EC" id="6.3.4.15" evidence="5"/>
<dbReference type="Proteomes" id="UP000185678">
    <property type="component" value="Unassembled WGS sequence"/>
</dbReference>
<evidence type="ECO:0000256" key="6">
    <source>
        <dbReference type="ARBA" id="ARBA00047846"/>
    </source>
</evidence>
<comment type="catalytic activity">
    <reaction evidence="6">
        <text>biotin + L-lysyl-[protein] + ATP = N(6)-biotinyl-L-lysyl-[protein] + AMP + diphosphate + H(+)</text>
        <dbReference type="Rhea" id="RHEA:11756"/>
        <dbReference type="Rhea" id="RHEA-COMP:9752"/>
        <dbReference type="Rhea" id="RHEA-COMP:10505"/>
        <dbReference type="ChEBI" id="CHEBI:15378"/>
        <dbReference type="ChEBI" id="CHEBI:29969"/>
        <dbReference type="ChEBI" id="CHEBI:30616"/>
        <dbReference type="ChEBI" id="CHEBI:33019"/>
        <dbReference type="ChEBI" id="CHEBI:57586"/>
        <dbReference type="ChEBI" id="CHEBI:83144"/>
        <dbReference type="ChEBI" id="CHEBI:456215"/>
        <dbReference type="EC" id="6.3.4.15"/>
    </reaction>
</comment>
<keyword evidence="2" id="KW-0547">Nucleotide-binding</keyword>
<evidence type="ECO:0000313" key="9">
    <source>
        <dbReference type="Proteomes" id="UP000185678"/>
    </source>
</evidence>
<name>A0A1N7IKV2_9PROT</name>
<dbReference type="Gene3D" id="3.30.930.10">
    <property type="entry name" value="Bira Bifunctional Protein, Domain 2"/>
    <property type="match status" value="1"/>
</dbReference>
<dbReference type="InterPro" id="IPR004408">
    <property type="entry name" value="Biotin_CoA_COase_ligase"/>
</dbReference>
<sequence>MVQQTSSLISGEALPHGWRLVVLSEVDSTNDELRRRASEEPFDGLAVVAERQTAGRGRRGRVWASPRGNLYLSLRLRQADSLAETALLSFVSAVALADAIAELAPQVPLALKWPNDVLVAGCKVSGILLESDGPAIIVGIGVNLTEAPEATQALYPPTSLRQQGLTITVAEFAPVFLRHLSEMVALWRRGGMAAIRPLWLARAHGIGGRLIARLQDGQELVGVFEDLSPDGALLLRLPTGELRSILAADVFFEHQP</sequence>
<dbReference type="NCBIfam" id="TIGR00121">
    <property type="entry name" value="birA_ligase"/>
    <property type="match status" value="1"/>
</dbReference>
<dbReference type="PANTHER" id="PTHR12835:SF5">
    <property type="entry name" value="BIOTIN--PROTEIN LIGASE"/>
    <property type="match status" value="1"/>
</dbReference>
<evidence type="ECO:0000256" key="2">
    <source>
        <dbReference type="ARBA" id="ARBA00022741"/>
    </source>
</evidence>
<gene>
    <name evidence="8" type="ORF">SAMN05421779_101291</name>
</gene>
<dbReference type="InterPro" id="IPR004143">
    <property type="entry name" value="BPL_LPL_catalytic"/>
</dbReference>